<evidence type="ECO:0000256" key="1">
    <source>
        <dbReference type="ARBA" id="ARBA00022723"/>
    </source>
</evidence>
<feature type="binding site" evidence="4">
    <location>
        <position position="68"/>
    </location>
    <ligand>
        <name>Mg(2+)</name>
        <dbReference type="ChEBI" id="CHEBI:18420"/>
        <label>1</label>
        <note>catalytic</note>
    </ligand>
</feature>
<comment type="caution">
    <text evidence="5">The sequence shown here is derived from an EMBL/GenBank/DDBJ whole genome shotgun (WGS) entry which is preliminary data.</text>
</comment>
<dbReference type="PANTHER" id="PTHR20854:SF4">
    <property type="entry name" value="INOSITOL-1-MONOPHOSPHATASE-RELATED"/>
    <property type="match status" value="1"/>
</dbReference>
<reference evidence="5" key="2">
    <citation type="submission" date="2020-09" db="EMBL/GenBank/DDBJ databases">
        <authorList>
            <person name="Sun Q."/>
            <person name="Zhou Y."/>
        </authorList>
    </citation>
    <scope>NUCLEOTIDE SEQUENCE</scope>
    <source>
        <strain evidence="5">CGMCC 1.14988</strain>
    </source>
</reference>
<proteinExistence type="predicted"/>
<evidence type="ECO:0000313" key="5">
    <source>
        <dbReference type="EMBL" id="GGI04727.1"/>
    </source>
</evidence>
<dbReference type="Gene3D" id="3.40.190.80">
    <property type="match status" value="1"/>
</dbReference>
<dbReference type="AlphaFoldDB" id="A0A8J3A925"/>
<dbReference type="EMBL" id="BMHA01000003">
    <property type="protein sequence ID" value="GGI04727.1"/>
    <property type="molecule type" value="Genomic_DNA"/>
</dbReference>
<dbReference type="PRINTS" id="PR00377">
    <property type="entry name" value="IMPHPHTASES"/>
</dbReference>
<dbReference type="SUPFAM" id="SSF56655">
    <property type="entry name" value="Carbohydrate phosphatase"/>
    <property type="match status" value="1"/>
</dbReference>
<dbReference type="OrthoDB" id="9772456at2"/>
<reference evidence="5" key="1">
    <citation type="journal article" date="2014" name="Int. J. Syst. Evol. Microbiol.">
        <title>Complete genome sequence of Corynebacterium casei LMG S-19264T (=DSM 44701T), isolated from a smear-ripened cheese.</title>
        <authorList>
            <consortium name="US DOE Joint Genome Institute (JGI-PGF)"/>
            <person name="Walter F."/>
            <person name="Albersmeier A."/>
            <person name="Kalinowski J."/>
            <person name="Ruckert C."/>
        </authorList>
    </citation>
    <scope>NUCLEOTIDE SEQUENCE</scope>
    <source>
        <strain evidence="5">CGMCC 1.14988</strain>
    </source>
</reference>
<sequence length="261" mass="27400">MSRLDDELAFAHELADLADARTRAAFGGRQDAEEKADGTWVTAVDLDVERRLRAAIRAHFPDHAVLGEEDGLDGPPGAPTWVLDPIDGTTNFVKGNPVFATLIGLRIDAEEVLGVVSAPALGSRWAGVVGEGADHNGTPVHVSDVARLAEAEVAFGGLAYFAERGHGELVADLAGRTARQRGYGDFWQHCLVASGSTDVAIEAEVNLWDLVAVKALVEAAGGRFTSLAGERTAAGGDALSSNGHLHDEVLAIVATHRTTAR</sequence>
<dbReference type="GO" id="GO:0006020">
    <property type="term" value="P:inositol metabolic process"/>
    <property type="evidence" value="ECO:0007669"/>
    <property type="project" value="TreeGrafter"/>
</dbReference>
<feature type="binding site" evidence="4">
    <location>
        <position position="86"/>
    </location>
    <ligand>
        <name>Mg(2+)</name>
        <dbReference type="ChEBI" id="CHEBI:18420"/>
        <label>1</label>
        <note>catalytic</note>
    </ligand>
</feature>
<feature type="binding site" evidence="4">
    <location>
        <position position="209"/>
    </location>
    <ligand>
        <name>Mg(2+)</name>
        <dbReference type="ChEBI" id="CHEBI:18420"/>
        <label>1</label>
        <note>catalytic</note>
    </ligand>
</feature>
<evidence type="ECO:0000313" key="6">
    <source>
        <dbReference type="Proteomes" id="UP000650511"/>
    </source>
</evidence>
<dbReference type="PANTHER" id="PTHR20854">
    <property type="entry name" value="INOSITOL MONOPHOSPHATASE"/>
    <property type="match status" value="1"/>
</dbReference>
<organism evidence="5 6">
    <name type="scientific">Egicoccus halophilus</name>
    <dbReference type="NCBI Taxonomy" id="1670830"/>
    <lineage>
        <taxon>Bacteria</taxon>
        <taxon>Bacillati</taxon>
        <taxon>Actinomycetota</taxon>
        <taxon>Nitriliruptoria</taxon>
        <taxon>Egicoccales</taxon>
        <taxon>Egicoccaceae</taxon>
        <taxon>Egicoccus</taxon>
    </lineage>
</organism>
<dbReference type="Gene3D" id="3.30.540.10">
    <property type="entry name" value="Fructose-1,6-Bisphosphatase, subunit A, domain 1"/>
    <property type="match status" value="1"/>
</dbReference>
<feature type="binding site" evidence="4">
    <location>
        <position position="87"/>
    </location>
    <ligand>
        <name>Mg(2+)</name>
        <dbReference type="ChEBI" id="CHEBI:18420"/>
        <label>1</label>
        <note>catalytic</note>
    </ligand>
</feature>
<keyword evidence="6" id="KW-1185">Reference proteome</keyword>
<keyword evidence="2" id="KW-0378">Hydrolase</keyword>
<name>A0A8J3A925_9ACTN</name>
<dbReference type="GO" id="GO:0007165">
    <property type="term" value="P:signal transduction"/>
    <property type="evidence" value="ECO:0007669"/>
    <property type="project" value="TreeGrafter"/>
</dbReference>
<evidence type="ECO:0000256" key="3">
    <source>
        <dbReference type="ARBA" id="ARBA00022842"/>
    </source>
</evidence>
<evidence type="ECO:0000256" key="2">
    <source>
        <dbReference type="ARBA" id="ARBA00022801"/>
    </source>
</evidence>
<dbReference type="GO" id="GO:0046872">
    <property type="term" value="F:metal ion binding"/>
    <property type="evidence" value="ECO:0007669"/>
    <property type="project" value="UniProtKB-KW"/>
</dbReference>
<dbReference type="InterPro" id="IPR000760">
    <property type="entry name" value="Inositol_monophosphatase-like"/>
</dbReference>
<evidence type="ECO:0000256" key="4">
    <source>
        <dbReference type="PIRSR" id="PIRSR600760-2"/>
    </source>
</evidence>
<gene>
    <name evidence="5" type="primary">hisN</name>
    <name evidence="5" type="ORF">GCM10011354_10540</name>
</gene>
<dbReference type="Pfam" id="PF00459">
    <property type="entry name" value="Inositol_P"/>
    <property type="match status" value="1"/>
</dbReference>
<dbReference type="InterPro" id="IPR020583">
    <property type="entry name" value="Inositol_monoP_metal-BS"/>
</dbReference>
<dbReference type="GO" id="GO:0008934">
    <property type="term" value="F:inositol monophosphate 1-phosphatase activity"/>
    <property type="evidence" value="ECO:0007669"/>
    <property type="project" value="TreeGrafter"/>
</dbReference>
<comment type="cofactor">
    <cofactor evidence="4">
        <name>Mg(2+)</name>
        <dbReference type="ChEBI" id="CHEBI:18420"/>
    </cofactor>
</comment>
<feature type="binding site" evidence="4">
    <location>
        <position position="84"/>
    </location>
    <ligand>
        <name>Mg(2+)</name>
        <dbReference type="ChEBI" id="CHEBI:18420"/>
        <label>1</label>
        <note>catalytic</note>
    </ligand>
</feature>
<keyword evidence="3 4" id="KW-0460">Magnesium</keyword>
<dbReference type="PROSITE" id="PS00629">
    <property type="entry name" value="IMP_1"/>
    <property type="match status" value="1"/>
</dbReference>
<dbReference type="Proteomes" id="UP000650511">
    <property type="component" value="Unassembled WGS sequence"/>
</dbReference>
<protein>
    <submittedName>
        <fullName evidence="5">Histidinol-phosphatase</fullName>
    </submittedName>
</protein>
<keyword evidence="1 4" id="KW-0479">Metal-binding</keyword>
<accession>A0A8J3A925</accession>
<dbReference type="RefSeq" id="WP_130649759.1">
    <property type="nucleotide sequence ID" value="NZ_BMHA01000003.1"/>
</dbReference>